<dbReference type="Pfam" id="PF22727">
    <property type="entry name" value="NCH2"/>
    <property type="match status" value="1"/>
</dbReference>
<dbReference type="InterPro" id="IPR007111">
    <property type="entry name" value="NACHT_NTPase"/>
</dbReference>
<dbReference type="Pfam" id="PF13175">
    <property type="entry name" value="AAA_15"/>
    <property type="match status" value="1"/>
</dbReference>
<accession>A0A251X4V2</accession>
<dbReference type="GO" id="GO:0016887">
    <property type="term" value="F:ATP hydrolysis activity"/>
    <property type="evidence" value="ECO:0007669"/>
    <property type="project" value="InterPro"/>
</dbReference>
<dbReference type="Pfam" id="PF13304">
    <property type="entry name" value="AAA_21"/>
    <property type="match status" value="1"/>
</dbReference>
<organism evidence="2 3">
    <name type="scientific">Thioflexithrix psekupsensis</name>
    <dbReference type="NCBI Taxonomy" id="1570016"/>
    <lineage>
        <taxon>Bacteria</taxon>
        <taxon>Pseudomonadati</taxon>
        <taxon>Pseudomonadota</taxon>
        <taxon>Gammaproteobacteria</taxon>
        <taxon>Thiotrichales</taxon>
        <taxon>Thioflexithrix</taxon>
    </lineage>
</organism>
<evidence type="ECO:0000259" key="1">
    <source>
        <dbReference type="PROSITE" id="PS50837"/>
    </source>
</evidence>
<protein>
    <recommendedName>
        <fullName evidence="1">NACHT domain-containing protein</fullName>
    </recommendedName>
</protein>
<dbReference type="Proteomes" id="UP000194798">
    <property type="component" value="Unassembled WGS sequence"/>
</dbReference>
<dbReference type="EMBL" id="MSLT01000023">
    <property type="protein sequence ID" value="OUD12128.1"/>
    <property type="molecule type" value="Genomic_DNA"/>
</dbReference>
<dbReference type="PANTHER" id="PTHR46844:SF1">
    <property type="entry name" value="SLR5058 PROTEIN"/>
    <property type="match status" value="1"/>
</dbReference>
<dbReference type="OrthoDB" id="8442997at2"/>
<name>A0A251X4V2_9GAMM</name>
<dbReference type="PROSITE" id="PS50837">
    <property type="entry name" value="NACHT"/>
    <property type="match status" value="1"/>
</dbReference>
<dbReference type="Pfam" id="PF05729">
    <property type="entry name" value="NACHT"/>
    <property type="match status" value="1"/>
</dbReference>
<feature type="domain" description="NACHT" evidence="1">
    <location>
        <begin position="115"/>
        <end position="239"/>
    </location>
</feature>
<dbReference type="PANTHER" id="PTHR46844">
    <property type="entry name" value="SLR5058 PROTEIN"/>
    <property type="match status" value="1"/>
</dbReference>
<gene>
    <name evidence="2" type="ORF">TPSD3_13450</name>
</gene>
<reference evidence="2 3" key="1">
    <citation type="submission" date="2016-12" db="EMBL/GenBank/DDBJ databases">
        <title>Thioflexothrix psekupsii D3 genome sequencing and assembly.</title>
        <authorList>
            <person name="Fomenkov A."/>
            <person name="Vincze T."/>
            <person name="Grabovich M."/>
            <person name="Anton B.P."/>
            <person name="Dubinina G."/>
            <person name="Orlova M."/>
            <person name="Belousova E."/>
            <person name="Roberts R.J."/>
        </authorList>
    </citation>
    <scope>NUCLEOTIDE SEQUENCE [LARGE SCALE GENOMIC DNA]</scope>
    <source>
        <strain evidence="2">D3</strain>
    </source>
</reference>
<dbReference type="InterPro" id="IPR054501">
    <property type="entry name" value="NCH2"/>
</dbReference>
<proteinExistence type="predicted"/>
<dbReference type="InterPro" id="IPR027417">
    <property type="entry name" value="P-loop_NTPase"/>
</dbReference>
<evidence type="ECO:0000313" key="2">
    <source>
        <dbReference type="EMBL" id="OUD12128.1"/>
    </source>
</evidence>
<dbReference type="SUPFAM" id="SSF52540">
    <property type="entry name" value="P-loop containing nucleoside triphosphate hydrolases"/>
    <property type="match status" value="2"/>
</dbReference>
<dbReference type="AlphaFoldDB" id="A0A251X4V2"/>
<dbReference type="Gene3D" id="3.40.50.300">
    <property type="entry name" value="P-loop containing nucleotide triphosphate hydrolases"/>
    <property type="match status" value="2"/>
</dbReference>
<dbReference type="RefSeq" id="WP_086489039.1">
    <property type="nucleotide sequence ID" value="NZ_MSLT01000023.1"/>
</dbReference>
<dbReference type="InterPro" id="IPR041685">
    <property type="entry name" value="AAA_GajA/Old/RecF-like"/>
</dbReference>
<dbReference type="InterPro" id="IPR003959">
    <property type="entry name" value="ATPase_AAA_core"/>
</dbReference>
<dbReference type="GO" id="GO:0005524">
    <property type="term" value="F:ATP binding"/>
    <property type="evidence" value="ECO:0007669"/>
    <property type="project" value="InterPro"/>
</dbReference>
<keyword evidence="3" id="KW-1185">Reference proteome</keyword>
<sequence>MIDPLSATVWVWEKFGEKIVEKLGDSARNQWEKFQWNKAKEAYRRALKKDYGHIKLLGKSESVPLTGLFTDVYVHSKISAEQRFNLNELQENFQILENRQRYDGFALLQKENTVKRWFILGKPGAGKTTFLKYITLQAVEGKIAKVPMFVTLHEWADFVRKKGLKDFDLMAFLVEQFKICQFPDAEPFIRHLLEEGQALLLLDGVDEVNQADDERRNMMSALQAISREYRKCDLLLTCRVAAADYSLQNFTYLEVADFTQEQVRNFVKKWFSQDEKRGEQFLTDFFQSEHKGLQELGNVPILLTLLCLIYQEKLGFPERRADIYEEAMQVLLEKWDTRDRSIKRDEIYKGLSKRHKIQFFAHFAYNCFEQNQQFFPKAKLAEAIELFLQKLPKVDSQEINGEAVLKEISAQHGIFIERAKDIYSFAHLSFQEYFTAHYIANNQIPCLDQLIPHVTDVRWREVFLLTVSLLDGSDEFFAKLQDYIDSLIADDETLVNLAKWVNNKALESDMSYSLPTKRSFYYYLSLNGISYSIFDLVFAVAHADNIAVFFIIGFDHEISSPLVDNSSFNFATILHSFTTSNIHPEFTFYLVQKFLVYASMPLTQISNDSINIFHESFGKLIEKNTSKNKETLTEELKNLQERIPAIGSTKEEWKSLAESLKELMRTHCNLGHDWNLSKTQIEKLEQYLEAEKLLWNSLKLAAVNDRKKIESQLLRLPVSVQSVTHLEIKQFKSIIATQLELGRINVFIGANGAGKSNVLEALAFLSAAYENRLDTDTLYDKGIRIAKPTLTMSAFATQNPSTKQTMELAITLDSSNQIRQFITADIQTWQKKSIGLIEPEAYLPLRDYLIYNLDIHALRGLRNDSKKQPLGIYGEGLDTLLFNLTPDEKAELEEYYYLIEWLEKIELDDADNYKYDGYKLGRSRSKLYFKDRFMHKENQIFSAENSNEGVLHVFFYLALFISHKTPRFFAIDNIETSLNPHLCRHLIEILSNLAKKHDKQVLITTHNPAILDGLNLTDNDVRLFIVKRDDDTGETKINRLYAKPNADNERKSVKLSELWMKGYIGAIPEGF</sequence>
<comment type="caution">
    <text evidence="2">The sequence shown here is derived from an EMBL/GenBank/DDBJ whole genome shotgun (WGS) entry which is preliminary data.</text>
</comment>
<evidence type="ECO:0000313" key="3">
    <source>
        <dbReference type="Proteomes" id="UP000194798"/>
    </source>
</evidence>